<dbReference type="EMBL" id="CM047742">
    <property type="protein sequence ID" value="KAJ0035826.1"/>
    <property type="molecule type" value="Genomic_DNA"/>
</dbReference>
<protein>
    <submittedName>
        <fullName evidence="1">Uncharacterized protein</fullName>
    </submittedName>
</protein>
<evidence type="ECO:0000313" key="2">
    <source>
        <dbReference type="Proteomes" id="UP001163603"/>
    </source>
</evidence>
<evidence type="ECO:0000313" key="1">
    <source>
        <dbReference type="EMBL" id="KAJ0035826.1"/>
    </source>
</evidence>
<accession>A0ACC0YG53</accession>
<keyword evidence="2" id="KW-1185">Reference proteome</keyword>
<reference evidence="2" key="1">
    <citation type="journal article" date="2023" name="G3 (Bethesda)">
        <title>Genome assembly and association tests identify interacting loci associated with vigor, precocity, and sex in interspecific pistachio rootstocks.</title>
        <authorList>
            <person name="Palmer W."/>
            <person name="Jacygrad E."/>
            <person name="Sagayaradj S."/>
            <person name="Cavanaugh K."/>
            <person name="Han R."/>
            <person name="Bertier L."/>
            <person name="Beede B."/>
            <person name="Kafkas S."/>
            <person name="Golino D."/>
            <person name="Preece J."/>
            <person name="Michelmore R."/>
        </authorList>
    </citation>
    <scope>NUCLEOTIDE SEQUENCE [LARGE SCALE GENOMIC DNA]</scope>
</reference>
<gene>
    <name evidence="1" type="ORF">Pint_24682</name>
</gene>
<proteinExistence type="predicted"/>
<dbReference type="Proteomes" id="UP001163603">
    <property type="component" value="Chromosome 7"/>
</dbReference>
<organism evidence="1 2">
    <name type="scientific">Pistacia integerrima</name>
    <dbReference type="NCBI Taxonomy" id="434235"/>
    <lineage>
        <taxon>Eukaryota</taxon>
        <taxon>Viridiplantae</taxon>
        <taxon>Streptophyta</taxon>
        <taxon>Embryophyta</taxon>
        <taxon>Tracheophyta</taxon>
        <taxon>Spermatophyta</taxon>
        <taxon>Magnoliopsida</taxon>
        <taxon>eudicotyledons</taxon>
        <taxon>Gunneridae</taxon>
        <taxon>Pentapetalae</taxon>
        <taxon>rosids</taxon>
        <taxon>malvids</taxon>
        <taxon>Sapindales</taxon>
        <taxon>Anacardiaceae</taxon>
        <taxon>Pistacia</taxon>
    </lineage>
</organism>
<name>A0ACC0YG53_9ROSI</name>
<comment type="caution">
    <text evidence="1">The sequence shown here is derived from an EMBL/GenBank/DDBJ whole genome shotgun (WGS) entry which is preliminary data.</text>
</comment>
<sequence>MMMMANSQVLKVSREKLVACMTCPLCKKLFRDATTISECLHTFCKKCICEKITEEGLNSCPVCDIELGGAPLEKLRGDNNLQDLRFKLFPSRRSNSAAPEAVCSIQLPARRKERSLSSLVVSTPKVPAKSSQNRRRSKPGPKKHPAVQESVQDVEDHQESISSPETLSKIAQYRRQISAAAETSNQCTDDKDTEENTDTLDGKADLWKPLNFLVEAASKTKSSKSNSRASVVKTAFTNANDNERLLKAKVKECGNASKGHGNEKDAIPGPSSSGKPRKTQGRPRKAAASQVFNVSAQSVVDTNSKYDGRFGPIWFSLVASDDQEGDAPLPQITSCYLRVKDGSLPVSFIKKYLVKKLNLANEAEVEISLRGQPVLSTLQLNNLVNWWVQTASTSERIQTSVGSSAKDFVMVLSYGRKAQPP</sequence>